<evidence type="ECO:0000313" key="3">
    <source>
        <dbReference type="Proteomes" id="UP001187531"/>
    </source>
</evidence>
<gene>
    <name evidence="2" type="ORF">QYM36_004392</name>
</gene>
<protein>
    <submittedName>
        <fullName evidence="2">Uncharacterized protein</fullName>
    </submittedName>
</protein>
<dbReference type="EMBL" id="JAVRJZ010000007">
    <property type="protein sequence ID" value="KAK2720490.1"/>
    <property type="molecule type" value="Genomic_DNA"/>
</dbReference>
<proteinExistence type="predicted"/>
<evidence type="ECO:0000313" key="2">
    <source>
        <dbReference type="EMBL" id="KAK2720490.1"/>
    </source>
</evidence>
<feature type="region of interest" description="Disordered" evidence="1">
    <location>
        <begin position="72"/>
        <end position="96"/>
    </location>
</feature>
<feature type="compositionally biased region" description="Polar residues" evidence="1">
    <location>
        <begin position="75"/>
        <end position="90"/>
    </location>
</feature>
<organism evidence="2 3">
    <name type="scientific">Artemia franciscana</name>
    <name type="common">Brine shrimp</name>
    <name type="synonym">Artemia sanfranciscana</name>
    <dbReference type="NCBI Taxonomy" id="6661"/>
    <lineage>
        <taxon>Eukaryota</taxon>
        <taxon>Metazoa</taxon>
        <taxon>Ecdysozoa</taxon>
        <taxon>Arthropoda</taxon>
        <taxon>Crustacea</taxon>
        <taxon>Branchiopoda</taxon>
        <taxon>Anostraca</taxon>
        <taxon>Artemiidae</taxon>
        <taxon>Artemia</taxon>
    </lineage>
</organism>
<sequence>MSQRSRNALLEWKFTSSRLARIRLKGSLANVSVLSTYAPTHNVADASIEVCASIAARDYLIAAGDFSARVDPSDETTTQVLGSSDCNTDTKMSKDW</sequence>
<evidence type="ECO:0000256" key="1">
    <source>
        <dbReference type="SAM" id="MobiDB-lite"/>
    </source>
</evidence>
<name>A0AA88HYJ7_ARTSF</name>
<keyword evidence="3" id="KW-1185">Reference proteome</keyword>
<comment type="caution">
    <text evidence="2">The sequence shown here is derived from an EMBL/GenBank/DDBJ whole genome shotgun (WGS) entry which is preliminary data.</text>
</comment>
<dbReference type="AlphaFoldDB" id="A0AA88HYJ7"/>
<accession>A0AA88HYJ7</accession>
<dbReference type="Proteomes" id="UP001187531">
    <property type="component" value="Unassembled WGS sequence"/>
</dbReference>
<reference evidence="2" key="1">
    <citation type="submission" date="2023-07" db="EMBL/GenBank/DDBJ databases">
        <title>Chromosome-level genome assembly of Artemia franciscana.</title>
        <authorList>
            <person name="Jo E."/>
        </authorList>
    </citation>
    <scope>NUCLEOTIDE SEQUENCE</scope>
    <source>
        <tissue evidence="2">Whole body</tissue>
    </source>
</reference>